<dbReference type="AlphaFoldDB" id="A0A1J1LUE8"/>
<sequence>MKLNSLPKLVSATALALSLAVLPSTLSASAQTTPTDTGTTGTTGTDNTNTTYSQTAGDRDFDWGWLGLLGLIGLAGLARKNEDPAPRYRTTDEAANRY</sequence>
<reference evidence="4" key="1">
    <citation type="submission" date="2015-10" db="EMBL/GenBank/DDBJ databases">
        <authorList>
            <person name="Regsiter A."/>
            <person name="william w."/>
        </authorList>
    </citation>
    <scope>NUCLEOTIDE SEQUENCE [LARGE SCALE GENOMIC DNA]</scope>
</reference>
<evidence type="ECO:0000256" key="2">
    <source>
        <dbReference type="SAM" id="SignalP"/>
    </source>
</evidence>
<feature type="compositionally biased region" description="Low complexity" evidence="1">
    <location>
        <begin position="27"/>
        <end position="51"/>
    </location>
</feature>
<keyword evidence="4" id="KW-1185">Reference proteome</keyword>
<feature type="chain" id="PRO_5012588490" description="WGxxGxxG-CTERM domain-containing protein" evidence="2">
    <location>
        <begin position="31"/>
        <end position="98"/>
    </location>
</feature>
<feature type="signal peptide" evidence="2">
    <location>
        <begin position="1"/>
        <end position="30"/>
    </location>
</feature>
<evidence type="ECO:0008006" key="5">
    <source>
        <dbReference type="Google" id="ProtNLM"/>
    </source>
</evidence>
<dbReference type="Proteomes" id="UP000184315">
    <property type="component" value="Unassembled WGS sequence"/>
</dbReference>
<dbReference type="NCBIfam" id="NF041742">
    <property type="entry name" value="WGxxGxxG_fam"/>
    <property type="match status" value="1"/>
</dbReference>
<dbReference type="NCBIfam" id="NF038039">
    <property type="entry name" value="WGxxGxxG-CTERM"/>
    <property type="match status" value="1"/>
</dbReference>
<dbReference type="RefSeq" id="WP_072722724.1">
    <property type="nucleotide sequence ID" value="NZ_LN889817.1"/>
</dbReference>
<accession>A0A1J1LUE8</accession>
<organism evidence="3 4">
    <name type="scientific">Planktothrix tepida PCC 9214</name>
    <dbReference type="NCBI Taxonomy" id="671072"/>
    <lineage>
        <taxon>Bacteria</taxon>
        <taxon>Bacillati</taxon>
        <taxon>Cyanobacteriota</taxon>
        <taxon>Cyanophyceae</taxon>
        <taxon>Oscillatoriophycideae</taxon>
        <taxon>Oscillatoriales</taxon>
        <taxon>Microcoleaceae</taxon>
        <taxon>Planktothrix</taxon>
    </lineage>
</organism>
<dbReference type="STRING" id="671072.PL9214720084"/>
<protein>
    <recommendedName>
        <fullName evidence="5">WGxxGxxG-CTERM domain-containing protein</fullName>
    </recommendedName>
</protein>
<evidence type="ECO:0000313" key="3">
    <source>
        <dbReference type="EMBL" id="CUR35814.1"/>
    </source>
</evidence>
<proteinExistence type="predicted"/>
<dbReference type="EMBL" id="CZDF01000180">
    <property type="protein sequence ID" value="CUR35814.1"/>
    <property type="molecule type" value="Genomic_DNA"/>
</dbReference>
<keyword evidence="2" id="KW-0732">Signal</keyword>
<evidence type="ECO:0000256" key="1">
    <source>
        <dbReference type="SAM" id="MobiDB-lite"/>
    </source>
</evidence>
<evidence type="ECO:0000313" key="4">
    <source>
        <dbReference type="Proteomes" id="UP000184315"/>
    </source>
</evidence>
<name>A0A1J1LUE8_9CYAN</name>
<feature type="region of interest" description="Disordered" evidence="1">
    <location>
        <begin position="27"/>
        <end position="53"/>
    </location>
</feature>
<gene>
    <name evidence="3" type="ORF">PL9214720084</name>
</gene>